<evidence type="ECO:0000313" key="1">
    <source>
        <dbReference type="EMBL" id="VFU63302.1"/>
    </source>
</evidence>
<sequence>MRPRKKEGTEERGTIKLANTLKITNLFFLSPSFQIKNTENYIQYPIKQARNQARTLLFCRGSIKVVYEEKGVCCVYKVW</sequence>
<gene>
    <name evidence="1" type="ORF">SVIM_LOCUS481655</name>
</gene>
<organism evidence="1">
    <name type="scientific">Salix viminalis</name>
    <name type="common">Common osier</name>
    <name type="synonym">Basket willow</name>
    <dbReference type="NCBI Taxonomy" id="40686"/>
    <lineage>
        <taxon>Eukaryota</taxon>
        <taxon>Viridiplantae</taxon>
        <taxon>Streptophyta</taxon>
        <taxon>Embryophyta</taxon>
        <taxon>Tracheophyta</taxon>
        <taxon>Spermatophyta</taxon>
        <taxon>Magnoliopsida</taxon>
        <taxon>eudicotyledons</taxon>
        <taxon>Gunneridae</taxon>
        <taxon>Pentapetalae</taxon>
        <taxon>rosids</taxon>
        <taxon>fabids</taxon>
        <taxon>Malpighiales</taxon>
        <taxon>Salicaceae</taxon>
        <taxon>Saliceae</taxon>
        <taxon>Salix</taxon>
    </lineage>
</organism>
<accession>A0A6N2NKD2</accession>
<protein>
    <submittedName>
        <fullName evidence="1">Uncharacterized protein</fullName>
    </submittedName>
</protein>
<dbReference type="AlphaFoldDB" id="A0A6N2NKD2"/>
<name>A0A6N2NKD2_SALVM</name>
<reference evidence="1" key="1">
    <citation type="submission" date="2019-03" db="EMBL/GenBank/DDBJ databases">
        <authorList>
            <person name="Mank J."/>
            <person name="Almeida P."/>
        </authorList>
    </citation>
    <scope>NUCLEOTIDE SEQUENCE</scope>
    <source>
        <strain evidence="1">78183</strain>
    </source>
</reference>
<dbReference type="EMBL" id="CAADRP010002196">
    <property type="protein sequence ID" value="VFU63302.1"/>
    <property type="molecule type" value="Genomic_DNA"/>
</dbReference>
<proteinExistence type="predicted"/>